<dbReference type="RefSeq" id="WP_187014482.1">
    <property type="nucleotide sequence ID" value="NZ_JACOQI010000006.1"/>
</dbReference>
<dbReference type="EMBL" id="JACOQI010000006">
    <property type="protein sequence ID" value="MBC5770188.1"/>
    <property type="molecule type" value="Genomic_DNA"/>
</dbReference>
<feature type="transmembrane region" description="Helical" evidence="1">
    <location>
        <begin position="230"/>
        <end position="251"/>
    </location>
</feature>
<gene>
    <name evidence="3" type="ORF">H8Z83_07620</name>
</gene>
<evidence type="ECO:0000259" key="2">
    <source>
        <dbReference type="Pfam" id="PF19701"/>
    </source>
</evidence>
<keyword evidence="4" id="KW-1185">Reference proteome</keyword>
<keyword evidence="1" id="KW-1133">Transmembrane helix</keyword>
<keyword evidence="1" id="KW-0472">Membrane</keyword>
<feature type="domain" description="DUF6199" evidence="2">
    <location>
        <begin position="191"/>
        <end position="247"/>
    </location>
</feature>
<sequence>MEKRSVLQKVVLISVAAMAVAFAILTFVFHRLEGVKFEEGFLRVSAQADDPAATVYAGKIQGERVKITVTDCPDEQRTAVEVQVGDRVRDECVVETGLPPIQADQLGPVEHIRITRNGQLLFEGGYTAEHDMGWYDLDGNWDPFTMSVSYSSTAGDDYWEHYETDRGTILSFARGPQLVSRGSWMLYFTMLLFSGLLALDAAYPLALFRWQHMCDVKDPEPSDFYLEMQRAGWCIYPFLILIGYIIALRALP</sequence>
<dbReference type="Pfam" id="PF19701">
    <property type="entry name" value="DUF6199"/>
    <property type="match status" value="1"/>
</dbReference>
<accession>A0A923MIC1</accession>
<evidence type="ECO:0000256" key="1">
    <source>
        <dbReference type="SAM" id="Phobius"/>
    </source>
</evidence>
<comment type="caution">
    <text evidence="3">The sequence shown here is derived from an EMBL/GenBank/DDBJ whole genome shotgun (WGS) entry which is preliminary data.</text>
</comment>
<organism evidence="3 4">
    <name type="scientific">Dysosmobacter segnis</name>
    <dbReference type="NCBI Taxonomy" id="2763042"/>
    <lineage>
        <taxon>Bacteria</taxon>
        <taxon>Bacillati</taxon>
        <taxon>Bacillota</taxon>
        <taxon>Clostridia</taxon>
        <taxon>Eubacteriales</taxon>
        <taxon>Oscillospiraceae</taxon>
        <taxon>Dysosmobacter</taxon>
    </lineage>
</organism>
<feature type="transmembrane region" description="Helical" evidence="1">
    <location>
        <begin position="184"/>
        <end position="210"/>
    </location>
</feature>
<name>A0A923MIC1_9FIRM</name>
<dbReference type="Proteomes" id="UP000620327">
    <property type="component" value="Unassembled WGS sequence"/>
</dbReference>
<protein>
    <recommendedName>
        <fullName evidence="2">DUF6199 domain-containing protein</fullName>
    </recommendedName>
</protein>
<dbReference type="AlphaFoldDB" id="A0A923MIC1"/>
<feature type="transmembrane region" description="Helical" evidence="1">
    <location>
        <begin position="6"/>
        <end position="29"/>
    </location>
</feature>
<reference evidence="3" key="1">
    <citation type="submission" date="2020-08" db="EMBL/GenBank/DDBJ databases">
        <title>Genome public.</title>
        <authorList>
            <person name="Liu C."/>
            <person name="Sun Q."/>
        </authorList>
    </citation>
    <scope>NUCLEOTIDE SEQUENCE</scope>
    <source>
        <strain evidence="3">BX15</strain>
    </source>
</reference>
<dbReference type="InterPro" id="IPR045679">
    <property type="entry name" value="DUF6199"/>
</dbReference>
<keyword evidence="1" id="KW-0812">Transmembrane</keyword>
<evidence type="ECO:0000313" key="3">
    <source>
        <dbReference type="EMBL" id="MBC5770188.1"/>
    </source>
</evidence>
<proteinExistence type="predicted"/>
<evidence type="ECO:0000313" key="4">
    <source>
        <dbReference type="Proteomes" id="UP000620327"/>
    </source>
</evidence>